<evidence type="ECO:0000256" key="3">
    <source>
        <dbReference type="ARBA" id="ARBA00022989"/>
    </source>
</evidence>
<evidence type="ECO:0000313" key="7">
    <source>
        <dbReference type="Proteomes" id="UP000580891"/>
    </source>
</evidence>
<proteinExistence type="predicted"/>
<organism evidence="6 7">
    <name type="scientific">[Anoxybacillus] calidus</name>
    <dbReference type="NCBI Taxonomy" id="575178"/>
    <lineage>
        <taxon>Bacteria</taxon>
        <taxon>Bacillati</taxon>
        <taxon>Bacillota</taxon>
        <taxon>Bacilli</taxon>
        <taxon>Bacillales</taxon>
        <taxon>Anoxybacillaceae</taxon>
        <taxon>Paranoxybacillus</taxon>
    </lineage>
</organism>
<feature type="transmembrane region" description="Helical" evidence="5">
    <location>
        <begin position="6"/>
        <end position="30"/>
    </location>
</feature>
<evidence type="ECO:0000256" key="5">
    <source>
        <dbReference type="SAM" id="Phobius"/>
    </source>
</evidence>
<feature type="transmembrane region" description="Helical" evidence="5">
    <location>
        <begin position="78"/>
        <end position="99"/>
    </location>
</feature>
<comment type="caution">
    <text evidence="6">The sequence shown here is derived from an EMBL/GenBank/DDBJ whole genome shotgun (WGS) entry which is preliminary data.</text>
</comment>
<dbReference type="EMBL" id="JACDUU010000003">
    <property type="protein sequence ID" value="MBA2871355.1"/>
    <property type="molecule type" value="Genomic_DNA"/>
</dbReference>
<gene>
    <name evidence="6" type="ORF">HNQ85_001625</name>
</gene>
<keyword evidence="4 5" id="KW-0472">Membrane</keyword>
<evidence type="ECO:0000256" key="2">
    <source>
        <dbReference type="ARBA" id="ARBA00022692"/>
    </source>
</evidence>
<dbReference type="Proteomes" id="UP000580891">
    <property type="component" value="Unassembled WGS sequence"/>
</dbReference>
<accession>A0A7V9YZX0</accession>
<protein>
    <recommendedName>
        <fullName evidence="8">DUF4870 domain-containing protein</fullName>
    </recommendedName>
</protein>
<keyword evidence="7" id="KW-1185">Reference proteome</keyword>
<dbReference type="InterPro" id="IPR019109">
    <property type="entry name" value="MamF_MmsF"/>
</dbReference>
<dbReference type="RefSeq" id="WP_181537186.1">
    <property type="nucleotide sequence ID" value="NZ_JACDUU010000003.1"/>
</dbReference>
<dbReference type="Pfam" id="PF09685">
    <property type="entry name" value="MamF_MmsF"/>
    <property type="match status" value="1"/>
</dbReference>
<reference evidence="6 7" key="1">
    <citation type="submission" date="2020-07" db="EMBL/GenBank/DDBJ databases">
        <title>Genomic Encyclopedia of Type Strains, Phase IV (KMG-IV): sequencing the most valuable type-strain genomes for metagenomic binning, comparative biology and taxonomic classification.</title>
        <authorList>
            <person name="Goeker M."/>
        </authorList>
    </citation>
    <scope>NUCLEOTIDE SEQUENCE [LARGE SCALE GENOMIC DNA]</scope>
    <source>
        <strain evidence="6 7">DSM 25220</strain>
    </source>
</reference>
<evidence type="ECO:0008006" key="8">
    <source>
        <dbReference type="Google" id="ProtNLM"/>
    </source>
</evidence>
<name>A0A7V9YZX0_9BACL</name>
<dbReference type="AlphaFoldDB" id="A0A7V9YZX0"/>
<sequence length="108" mass="11887">MHSNKVLSSLCYFSVFFAGFIFPIIVYFVSDQHDVKQHAKKAFLSHLIPFITIIFFGIIALTVGAFNQAGFTDALPGIAFLGVIIAGIINFIVIIWNIIKGIKVLKGV</sequence>
<evidence type="ECO:0000256" key="4">
    <source>
        <dbReference type="ARBA" id="ARBA00023136"/>
    </source>
</evidence>
<keyword evidence="2 5" id="KW-0812">Transmembrane</keyword>
<feature type="transmembrane region" description="Helical" evidence="5">
    <location>
        <begin position="42"/>
        <end position="66"/>
    </location>
</feature>
<keyword evidence="3 5" id="KW-1133">Transmembrane helix</keyword>
<comment type="subcellular location">
    <subcellularLocation>
        <location evidence="1">Membrane</location>
        <topology evidence="1">Multi-pass membrane protein</topology>
    </subcellularLocation>
</comment>
<evidence type="ECO:0000256" key="1">
    <source>
        <dbReference type="ARBA" id="ARBA00004141"/>
    </source>
</evidence>
<evidence type="ECO:0000313" key="6">
    <source>
        <dbReference type="EMBL" id="MBA2871355.1"/>
    </source>
</evidence>